<keyword evidence="2" id="KW-0677">Repeat</keyword>
<dbReference type="Pfam" id="PF00931">
    <property type="entry name" value="NB-ARC"/>
    <property type="match status" value="1"/>
</dbReference>
<reference evidence="5" key="1">
    <citation type="submission" date="2022-08" db="EMBL/GenBank/DDBJ databases">
        <authorList>
            <person name="Gutierrez-Valencia J."/>
        </authorList>
    </citation>
    <scope>NUCLEOTIDE SEQUENCE</scope>
</reference>
<dbReference type="InterPro" id="IPR044974">
    <property type="entry name" value="Disease_R_plants"/>
</dbReference>
<dbReference type="Pfam" id="PF23282">
    <property type="entry name" value="WHD_ROQ1"/>
    <property type="match status" value="1"/>
</dbReference>
<dbReference type="EMBL" id="CAMGYJ010000002">
    <property type="protein sequence ID" value="CAI0385401.1"/>
    <property type="molecule type" value="Genomic_DNA"/>
</dbReference>
<dbReference type="InterPro" id="IPR002182">
    <property type="entry name" value="NB-ARC"/>
</dbReference>
<sequence length="911" mass="102881">MAQLPQSNRRRHHHNQFDVFVSFRGGDTRDGFASHLYAALRRRNVAAFFDAVDLERGNEISPSIKAAIARSEVCVVVISEGYAFSPWCLDEIAEIAECRRRKGTAVVPVFYRVDPGDLTGQLGRVGEAFDGHAAVYEEEKVERWSDALREVGNLSGWDSVVTRPESKLVDEVVNDVLHKLSQRCPRASPMKGLVGIQSRIKEVESLLQKDLLHGDDVLTIGIWGMGGIGKTTLTKAIFDQISPQFEGSFLLENFQEQLRKSKTIFHLHEELIRKILDNKNESLATELKFVQNRLHRRKVLIVLDDVADSLQLQELLGDGDDMFGPGSRIIVTGRDKHVLSIVADKIYEVKPLNPDEALELFCLNASRKGQSFAGNDAEMSKRFVDYAKGNPLAIRILGLALVGRSREDWKSKMKRLGRIVNPDIQSVLKVSYDGLDREEQSVFLDIACFFRGEDRDHVTKVLDGCYSSVRVMITNLVDKSLVMVSCSNTLEMHDLIQEMGWGIVHEQVEPERRTRLWNPKDVFQVLSRKKASVSMEGMFLDMSKVEEMHLEGDAFAKMDRLRLLKFHRPDYRSDVCNVHLPRCGLQSMSDELTLLHWHGFPSASLPLKFCAENLVELSLPFSKVSQLWPGVQHLGNLRLIDLEGSKSLKWIPDLSKAENLETVVLDGCERVVELPSYFQHHTKLKRLHLKSCKNLKFLPTRLDSEHLRHLDLSSCPKVSTCPEVSASLKELNLSGTTIRELPISVLRFRVPKVLNLDGCLNIRYFPEISGGIKKLTMNGTGIREVPSSSPMDHLLELEVLQMRNNLALTRFGADIGKLKSLRLLDLSGCSNLEYFSDISERPACCRDIRLGGCREVSRPRGVYSYEFDLALFDMQEKLEEKKGMHSMSGCTGKKAVSRVKSWLVTWCGGRG</sequence>
<dbReference type="InterPro" id="IPR032675">
    <property type="entry name" value="LRR_dom_sf"/>
</dbReference>
<dbReference type="Pfam" id="PF01582">
    <property type="entry name" value="TIR"/>
    <property type="match status" value="1"/>
</dbReference>
<dbReference type="InterPro" id="IPR000157">
    <property type="entry name" value="TIR_dom"/>
</dbReference>
<dbReference type="InterPro" id="IPR058192">
    <property type="entry name" value="WHD_ROQ1-like"/>
</dbReference>
<accession>A0AAV0HJB8</accession>
<dbReference type="PROSITE" id="PS50104">
    <property type="entry name" value="TIR"/>
    <property type="match status" value="1"/>
</dbReference>
<dbReference type="PRINTS" id="PR00364">
    <property type="entry name" value="DISEASERSIST"/>
</dbReference>
<dbReference type="Gene3D" id="3.40.50.10140">
    <property type="entry name" value="Toll/interleukin-1 receptor homology (TIR) domain"/>
    <property type="match status" value="1"/>
</dbReference>
<dbReference type="Gene3D" id="3.40.50.300">
    <property type="entry name" value="P-loop containing nucleotide triphosphate hydrolases"/>
    <property type="match status" value="1"/>
</dbReference>
<proteinExistence type="predicted"/>
<keyword evidence="1" id="KW-0433">Leucine-rich repeat</keyword>
<dbReference type="GO" id="GO:0007165">
    <property type="term" value="P:signal transduction"/>
    <property type="evidence" value="ECO:0007669"/>
    <property type="project" value="InterPro"/>
</dbReference>
<dbReference type="InterPro" id="IPR027417">
    <property type="entry name" value="P-loop_NTPase"/>
</dbReference>
<evidence type="ECO:0000256" key="2">
    <source>
        <dbReference type="ARBA" id="ARBA00022737"/>
    </source>
</evidence>
<feature type="domain" description="TIR" evidence="4">
    <location>
        <begin position="15"/>
        <end position="180"/>
    </location>
</feature>
<dbReference type="PANTHER" id="PTHR11017:SF479">
    <property type="entry name" value="DISEASE RESISTANCE PROTEIN (TIR-NBS-LRR CLASS) FAMILY"/>
    <property type="match status" value="1"/>
</dbReference>
<dbReference type="Proteomes" id="UP001154282">
    <property type="component" value="Unassembled WGS sequence"/>
</dbReference>
<dbReference type="InterPro" id="IPR042197">
    <property type="entry name" value="Apaf_helical"/>
</dbReference>
<dbReference type="AlphaFoldDB" id="A0AAV0HJB8"/>
<dbReference type="Gene3D" id="1.10.8.430">
    <property type="entry name" value="Helical domain of apoptotic protease-activating factors"/>
    <property type="match status" value="1"/>
</dbReference>
<dbReference type="FunFam" id="3.40.50.10140:FF:000007">
    <property type="entry name" value="Disease resistance protein (TIR-NBS-LRR class)"/>
    <property type="match status" value="1"/>
</dbReference>
<evidence type="ECO:0000256" key="3">
    <source>
        <dbReference type="ARBA" id="ARBA00023027"/>
    </source>
</evidence>
<dbReference type="GO" id="GO:0043531">
    <property type="term" value="F:ADP binding"/>
    <property type="evidence" value="ECO:0007669"/>
    <property type="project" value="InterPro"/>
</dbReference>
<protein>
    <recommendedName>
        <fullName evidence="4">TIR domain-containing protein</fullName>
    </recommendedName>
</protein>
<evidence type="ECO:0000313" key="5">
    <source>
        <dbReference type="EMBL" id="CAI0385401.1"/>
    </source>
</evidence>
<keyword evidence="6" id="KW-1185">Reference proteome</keyword>
<comment type="caution">
    <text evidence="5">The sequence shown here is derived from an EMBL/GenBank/DDBJ whole genome shotgun (WGS) entry which is preliminary data.</text>
</comment>
<evidence type="ECO:0000313" key="6">
    <source>
        <dbReference type="Proteomes" id="UP001154282"/>
    </source>
</evidence>
<dbReference type="Gene3D" id="3.80.10.10">
    <property type="entry name" value="Ribonuclease Inhibitor"/>
    <property type="match status" value="2"/>
</dbReference>
<dbReference type="SUPFAM" id="SSF52058">
    <property type="entry name" value="L domain-like"/>
    <property type="match status" value="1"/>
</dbReference>
<dbReference type="SUPFAM" id="SSF52540">
    <property type="entry name" value="P-loop containing nucleoside triphosphate hydrolases"/>
    <property type="match status" value="1"/>
</dbReference>
<evidence type="ECO:0000259" key="4">
    <source>
        <dbReference type="PROSITE" id="PS50104"/>
    </source>
</evidence>
<dbReference type="GO" id="GO:0006952">
    <property type="term" value="P:defense response"/>
    <property type="evidence" value="ECO:0007669"/>
    <property type="project" value="InterPro"/>
</dbReference>
<evidence type="ECO:0000256" key="1">
    <source>
        <dbReference type="ARBA" id="ARBA00022614"/>
    </source>
</evidence>
<dbReference type="SMART" id="SM00255">
    <property type="entry name" value="TIR"/>
    <property type="match status" value="1"/>
</dbReference>
<dbReference type="PANTHER" id="PTHR11017">
    <property type="entry name" value="LEUCINE-RICH REPEAT-CONTAINING PROTEIN"/>
    <property type="match status" value="1"/>
</dbReference>
<dbReference type="SUPFAM" id="SSF52200">
    <property type="entry name" value="Toll/Interleukin receptor TIR domain"/>
    <property type="match status" value="1"/>
</dbReference>
<keyword evidence="3" id="KW-0520">NAD</keyword>
<dbReference type="InterPro" id="IPR035897">
    <property type="entry name" value="Toll_tir_struct_dom_sf"/>
</dbReference>
<gene>
    <name evidence="5" type="ORF">LITE_LOCUS4778</name>
</gene>
<organism evidence="5 6">
    <name type="scientific">Linum tenue</name>
    <dbReference type="NCBI Taxonomy" id="586396"/>
    <lineage>
        <taxon>Eukaryota</taxon>
        <taxon>Viridiplantae</taxon>
        <taxon>Streptophyta</taxon>
        <taxon>Embryophyta</taxon>
        <taxon>Tracheophyta</taxon>
        <taxon>Spermatophyta</taxon>
        <taxon>Magnoliopsida</taxon>
        <taxon>eudicotyledons</taxon>
        <taxon>Gunneridae</taxon>
        <taxon>Pentapetalae</taxon>
        <taxon>rosids</taxon>
        <taxon>fabids</taxon>
        <taxon>Malpighiales</taxon>
        <taxon>Linaceae</taxon>
        <taxon>Linum</taxon>
    </lineage>
</organism>
<name>A0AAV0HJB8_9ROSI</name>